<sequence>MYCLDDLKQKIATELKLAQPHFSYPPNIALGDFSLACFDLAAERKQTPVALAQELALSLKDKPSLKDYFVDIKAVGPYLNFFVDPAYLAATLIKAVNSGGANYGVNKTGNKQKVMIEYSNGNTHKEYHVGHLRNISYGDAVSKLLAANGYQAIPVSYINDFGIHTAKTIWNWRRNPVYSERLEPKGYLLGRCYSEASKLLVDNEDGKLEVGQIMKDIESRRGENYKTWQKTRQWSIDYFASIYRELGIKFVDIFYENEFITEGRKLVDKFLADGILKRSQGTIIADLEEYKLGVLPIIRSDGTALYPVADLALASAKFGRYKLDKSIYVVDIRQSLYFKQLFKILEFIGYQQPLIHLTYDFVTLPEGMMSSRTGTVITYQDLRDKVLEKSRAETLRRHPDWSAKRIESVASKLMIATIKFEMLKVGAEKIITFNIQEALRFDGYTACYIEYAYARLQSILRKQKFSFWTPRPDYRELKEEKEKALLIKLARYPEIITQAGLNYDPSELAKYLFELVQMSNDYYHEVNILKSEKKVKIARLALIKTVSQVLNNGLKILGLESLEEM</sequence>
<reference evidence="13" key="1">
    <citation type="submission" date="2017-09" db="EMBL/GenBank/DDBJ databases">
        <title>Depth-based differentiation of microbial function through sediment-hosted aquifers and enrichment of novel symbionts in the deep terrestrial subsurface.</title>
        <authorList>
            <person name="Probst A.J."/>
            <person name="Ladd B."/>
            <person name="Jarett J.K."/>
            <person name="Geller-Mcgrath D.E."/>
            <person name="Sieber C.M.K."/>
            <person name="Emerson J.B."/>
            <person name="Anantharaman K."/>
            <person name="Thomas B.C."/>
            <person name="Malmstrom R."/>
            <person name="Stieglmeier M."/>
            <person name="Klingl A."/>
            <person name="Woyke T."/>
            <person name="Ryan C.M."/>
            <person name="Banfield J.F."/>
        </authorList>
    </citation>
    <scope>NUCLEOTIDE SEQUENCE [LARGE SCALE GENOMIC DNA]</scope>
</reference>
<dbReference type="GO" id="GO:0004814">
    <property type="term" value="F:arginine-tRNA ligase activity"/>
    <property type="evidence" value="ECO:0007669"/>
    <property type="project" value="UniProtKB-UniRule"/>
</dbReference>
<evidence type="ECO:0000256" key="7">
    <source>
        <dbReference type="ARBA" id="ARBA00049339"/>
    </source>
</evidence>
<keyword evidence="5 8" id="KW-0648">Protein biosynthesis</keyword>
<protein>
    <recommendedName>
        <fullName evidence="8">Arginine--tRNA ligase</fullName>
        <ecNumber evidence="8">6.1.1.19</ecNumber>
    </recommendedName>
    <alternativeName>
        <fullName evidence="8">Arginyl-tRNA synthetase</fullName>
        <shortName evidence="8">ArgRS</shortName>
    </alternativeName>
</protein>
<dbReference type="Gene3D" id="3.30.1360.70">
    <property type="entry name" value="Arginyl tRNA synthetase N-terminal domain"/>
    <property type="match status" value="1"/>
</dbReference>
<dbReference type="InterPro" id="IPR014729">
    <property type="entry name" value="Rossmann-like_a/b/a_fold"/>
</dbReference>
<dbReference type="Gene3D" id="3.40.50.620">
    <property type="entry name" value="HUPs"/>
    <property type="match status" value="1"/>
</dbReference>
<dbReference type="InterPro" id="IPR008909">
    <property type="entry name" value="DALR_anticod-bd"/>
</dbReference>
<evidence type="ECO:0000256" key="2">
    <source>
        <dbReference type="ARBA" id="ARBA00022598"/>
    </source>
</evidence>
<dbReference type="FunFam" id="1.10.730.10:FF:000006">
    <property type="entry name" value="Arginyl-tRNA synthetase 2, mitochondrial"/>
    <property type="match status" value="1"/>
</dbReference>
<feature type="domain" description="Arginyl tRNA synthetase N-terminal" evidence="11">
    <location>
        <begin position="5"/>
        <end position="83"/>
    </location>
</feature>
<evidence type="ECO:0000256" key="3">
    <source>
        <dbReference type="ARBA" id="ARBA00022741"/>
    </source>
</evidence>
<dbReference type="InterPro" id="IPR036695">
    <property type="entry name" value="Arg-tRNA-synth_N_sf"/>
</dbReference>
<dbReference type="InterPro" id="IPR001278">
    <property type="entry name" value="Arg-tRNA-ligase"/>
</dbReference>
<evidence type="ECO:0000256" key="9">
    <source>
        <dbReference type="RuleBase" id="RU363038"/>
    </source>
</evidence>
<proteinExistence type="inferred from homology"/>
<evidence type="ECO:0000313" key="13">
    <source>
        <dbReference type="Proteomes" id="UP000229972"/>
    </source>
</evidence>
<keyword evidence="3 8" id="KW-0547">Nucleotide-binding</keyword>
<dbReference type="PRINTS" id="PR01038">
    <property type="entry name" value="TRNASYNTHARG"/>
</dbReference>
<evidence type="ECO:0000256" key="4">
    <source>
        <dbReference type="ARBA" id="ARBA00022840"/>
    </source>
</evidence>
<dbReference type="EMBL" id="PFAL01000029">
    <property type="protein sequence ID" value="PIR95301.1"/>
    <property type="molecule type" value="Genomic_DNA"/>
</dbReference>
<evidence type="ECO:0000256" key="6">
    <source>
        <dbReference type="ARBA" id="ARBA00023146"/>
    </source>
</evidence>
<dbReference type="PANTHER" id="PTHR11956:SF5">
    <property type="entry name" value="ARGININE--TRNA LIGASE, CYTOPLASMIC"/>
    <property type="match status" value="1"/>
</dbReference>
<feature type="domain" description="DALR anticodon binding" evidence="10">
    <location>
        <begin position="449"/>
        <end position="565"/>
    </location>
</feature>
<dbReference type="Pfam" id="PF00750">
    <property type="entry name" value="tRNA-synt_1d"/>
    <property type="match status" value="1"/>
</dbReference>
<accession>A0A2H0V8A7</accession>
<dbReference type="HAMAP" id="MF_00123">
    <property type="entry name" value="Arg_tRNA_synth"/>
    <property type="match status" value="1"/>
</dbReference>
<comment type="catalytic activity">
    <reaction evidence="7 8">
        <text>tRNA(Arg) + L-arginine + ATP = L-arginyl-tRNA(Arg) + AMP + diphosphate</text>
        <dbReference type="Rhea" id="RHEA:20301"/>
        <dbReference type="Rhea" id="RHEA-COMP:9658"/>
        <dbReference type="Rhea" id="RHEA-COMP:9673"/>
        <dbReference type="ChEBI" id="CHEBI:30616"/>
        <dbReference type="ChEBI" id="CHEBI:32682"/>
        <dbReference type="ChEBI" id="CHEBI:33019"/>
        <dbReference type="ChEBI" id="CHEBI:78442"/>
        <dbReference type="ChEBI" id="CHEBI:78513"/>
        <dbReference type="ChEBI" id="CHEBI:456215"/>
        <dbReference type="EC" id="6.1.1.19"/>
    </reaction>
</comment>
<evidence type="ECO:0000259" key="10">
    <source>
        <dbReference type="SMART" id="SM00836"/>
    </source>
</evidence>
<keyword evidence="4 8" id="KW-0067">ATP-binding</keyword>
<keyword evidence="2 8" id="KW-0436">Ligase</keyword>
<evidence type="ECO:0000313" key="12">
    <source>
        <dbReference type="EMBL" id="PIR95301.1"/>
    </source>
</evidence>
<comment type="caution">
    <text evidence="12">The sequence shown here is derived from an EMBL/GenBank/DDBJ whole genome shotgun (WGS) entry which is preliminary data.</text>
</comment>
<dbReference type="SUPFAM" id="SSF47323">
    <property type="entry name" value="Anticodon-binding domain of a subclass of class I aminoacyl-tRNA synthetases"/>
    <property type="match status" value="1"/>
</dbReference>
<dbReference type="Pfam" id="PF05746">
    <property type="entry name" value="DALR_1"/>
    <property type="match status" value="1"/>
</dbReference>
<comment type="subcellular location">
    <subcellularLocation>
        <location evidence="8">Cytoplasm</location>
    </subcellularLocation>
</comment>
<dbReference type="GO" id="GO:0006420">
    <property type="term" value="P:arginyl-tRNA aminoacylation"/>
    <property type="evidence" value="ECO:0007669"/>
    <property type="project" value="UniProtKB-UniRule"/>
</dbReference>
<organism evidence="12 13">
    <name type="scientific">Candidatus Falkowbacteria bacterium CG10_big_fil_rev_8_21_14_0_10_37_18</name>
    <dbReference type="NCBI Taxonomy" id="1974562"/>
    <lineage>
        <taxon>Bacteria</taxon>
        <taxon>Candidatus Falkowiibacteriota</taxon>
    </lineage>
</organism>
<comment type="similarity">
    <text evidence="1 8 9">Belongs to the class-I aminoacyl-tRNA synthetase family.</text>
</comment>
<dbReference type="EC" id="6.1.1.19" evidence="8"/>
<dbReference type="GO" id="GO:0005524">
    <property type="term" value="F:ATP binding"/>
    <property type="evidence" value="ECO:0007669"/>
    <property type="project" value="UniProtKB-UniRule"/>
</dbReference>
<dbReference type="GO" id="GO:0005737">
    <property type="term" value="C:cytoplasm"/>
    <property type="evidence" value="ECO:0007669"/>
    <property type="project" value="UniProtKB-SubCell"/>
</dbReference>
<gene>
    <name evidence="8 12" type="primary">argS</name>
    <name evidence="12" type="ORF">COT93_03065</name>
</gene>
<comment type="caution">
    <text evidence="8">Lacks conserved residue(s) required for the propagation of feature annotation.</text>
</comment>
<dbReference type="Gene3D" id="1.10.730.10">
    <property type="entry name" value="Isoleucyl-tRNA Synthetase, Domain 1"/>
    <property type="match status" value="1"/>
</dbReference>
<dbReference type="AlphaFoldDB" id="A0A2H0V8A7"/>
<dbReference type="SMART" id="SM00836">
    <property type="entry name" value="DALR_1"/>
    <property type="match status" value="1"/>
</dbReference>
<comment type="subunit">
    <text evidence="8">Monomer.</text>
</comment>
<dbReference type="InterPro" id="IPR009080">
    <property type="entry name" value="tRNAsynth_Ia_anticodon-bd"/>
</dbReference>
<name>A0A2H0V8A7_9BACT</name>
<dbReference type="NCBIfam" id="TIGR00456">
    <property type="entry name" value="argS"/>
    <property type="match status" value="1"/>
</dbReference>
<keyword evidence="8" id="KW-0963">Cytoplasm</keyword>
<dbReference type="InterPro" id="IPR005148">
    <property type="entry name" value="Arg-tRNA-synth_N"/>
</dbReference>
<evidence type="ECO:0000259" key="11">
    <source>
        <dbReference type="SMART" id="SM01016"/>
    </source>
</evidence>
<evidence type="ECO:0000256" key="8">
    <source>
        <dbReference type="HAMAP-Rule" id="MF_00123"/>
    </source>
</evidence>
<dbReference type="InterPro" id="IPR035684">
    <property type="entry name" value="ArgRS_core"/>
</dbReference>
<dbReference type="SUPFAM" id="SSF55190">
    <property type="entry name" value="Arginyl-tRNA synthetase (ArgRS), N-terminal 'additional' domain"/>
    <property type="match status" value="1"/>
</dbReference>
<evidence type="ECO:0000256" key="5">
    <source>
        <dbReference type="ARBA" id="ARBA00022917"/>
    </source>
</evidence>
<dbReference type="SUPFAM" id="SSF52374">
    <property type="entry name" value="Nucleotidylyl transferase"/>
    <property type="match status" value="1"/>
</dbReference>
<evidence type="ECO:0000256" key="1">
    <source>
        <dbReference type="ARBA" id="ARBA00005594"/>
    </source>
</evidence>
<dbReference type="Proteomes" id="UP000229972">
    <property type="component" value="Unassembled WGS sequence"/>
</dbReference>
<dbReference type="PANTHER" id="PTHR11956">
    <property type="entry name" value="ARGINYL-TRNA SYNTHETASE"/>
    <property type="match status" value="1"/>
</dbReference>
<dbReference type="Pfam" id="PF03485">
    <property type="entry name" value="Arg_tRNA_synt_N"/>
    <property type="match status" value="1"/>
</dbReference>
<keyword evidence="6 8" id="KW-0030">Aminoacyl-tRNA synthetase</keyword>
<dbReference type="SMART" id="SM01016">
    <property type="entry name" value="Arg_tRNA_synt_N"/>
    <property type="match status" value="1"/>
</dbReference>